<dbReference type="AlphaFoldDB" id="A0A0C3E9W5"/>
<name>A0A0C3E9W5_9AGAM</name>
<dbReference type="Proteomes" id="UP000053989">
    <property type="component" value="Unassembled WGS sequence"/>
</dbReference>
<proteinExistence type="predicted"/>
<dbReference type="EMBL" id="KN822026">
    <property type="protein sequence ID" value="KIM64776.1"/>
    <property type="molecule type" value="Genomic_DNA"/>
</dbReference>
<sequence length="77" mass="8572">MYGRECISQDPISVLIKYRASFSEALLQKVIEIPINPLDVLSQTSNDNSKIQTTINSLHLNFVQSFDTSLVVNQASS</sequence>
<evidence type="ECO:0000313" key="1">
    <source>
        <dbReference type="EMBL" id="KIM64776.1"/>
    </source>
</evidence>
<reference evidence="2" key="2">
    <citation type="submission" date="2015-01" db="EMBL/GenBank/DDBJ databases">
        <title>Evolutionary Origins and Diversification of the Mycorrhizal Mutualists.</title>
        <authorList>
            <consortium name="DOE Joint Genome Institute"/>
            <consortium name="Mycorrhizal Genomics Consortium"/>
            <person name="Kohler A."/>
            <person name="Kuo A."/>
            <person name="Nagy L.G."/>
            <person name="Floudas D."/>
            <person name="Copeland A."/>
            <person name="Barry K.W."/>
            <person name="Cichocki N."/>
            <person name="Veneault-Fourrey C."/>
            <person name="LaButti K."/>
            <person name="Lindquist E.A."/>
            <person name="Lipzen A."/>
            <person name="Lundell T."/>
            <person name="Morin E."/>
            <person name="Murat C."/>
            <person name="Riley R."/>
            <person name="Ohm R."/>
            <person name="Sun H."/>
            <person name="Tunlid A."/>
            <person name="Henrissat B."/>
            <person name="Grigoriev I.V."/>
            <person name="Hibbett D.S."/>
            <person name="Martin F."/>
        </authorList>
    </citation>
    <scope>NUCLEOTIDE SEQUENCE [LARGE SCALE GENOMIC DNA]</scope>
    <source>
        <strain evidence="2">Foug A</strain>
    </source>
</reference>
<protein>
    <submittedName>
        <fullName evidence="1">Uncharacterized protein</fullName>
    </submittedName>
</protein>
<evidence type="ECO:0000313" key="2">
    <source>
        <dbReference type="Proteomes" id="UP000053989"/>
    </source>
</evidence>
<dbReference type="HOGENOM" id="CLU_2639536_0_0_1"/>
<dbReference type="InParanoid" id="A0A0C3E9W5"/>
<organism evidence="1 2">
    <name type="scientific">Scleroderma citrinum Foug A</name>
    <dbReference type="NCBI Taxonomy" id="1036808"/>
    <lineage>
        <taxon>Eukaryota</taxon>
        <taxon>Fungi</taxon>
        <taxon>Dikarya</taxon>
        <taxon>Basidiomycota</taxon>
        <taxon>Agaricomycotina</taxon>
        <taxon>Agaricomycetes</taxon>
        <taxon>Agaricomycetidae</taxon>
        <taxon>Boletales</taxon>
        <taxon>Sclerodermatineae</taxon>
        <taxon>Sclerodermataceae</taxon>
        <taxon>Scleroderma</taxon>
    </lineage>
</organism>
<reference evidence="1 2" key="1">
    <citation type="submission" date="2014-04" db="EMBL/GenBank/DDBJ databases">
        <authorList>
            <consortium name="DOE Joint Genome Institute"/>
            <person name="Kuo A."/>
            <person name="Kohler A."/>
            <person name="Nagy L.G."/>
            <person name="Floudas D."/>
            <person name="Copeland A."/>
            <person name="Barry K.W."/>
            <person name="Cichocki N."/>
            <person name="Veneault-Fourrey C."/>
            <person name="LaButti K."/>
            <person name="Lindquist E.A."/>
            <person name="Lipzen A."/>
            <person name="Lundell T."/>
            <person name="Morin E."/>
            <person name="Murat C."/>
            <person name="Sun H."/>
            <person name="Tunlid A."/>
            <person name="Henrissat B."/>
            <person name="Grigoriev I.V."/>
            <person name="Hibbett D.S."/>
            <person name="Martin F."/>
            <person name="Nordberg H.P."/>
            <person name="Cantor M.N."/>
            <person name="Hua S.X."/>
        </authorList>
    </citation>
    <scope>NUCLEOTIDE SEQUENCE [LARGE SCALE GENOMIC DNA]</scope>
    <source>
        <strain evidence="1 2">Foug A</strain>
    </source>
</reference>
<accession>A0A0C3E9W5</accession>
<keyword evidence="2" id="KW-1185">Reference proteome</keyword>
<gene>
    <name evidence="1" type="ORF">SCLCIDRAFT_1212846</name>
</gene>